<accession>A0A327Z463</accession>
<organism evidence="2 3">
    <name type="scientific">Actinoplanes lutulentus</name>
    <dbReference type="NCBI Taxonomy" id="1287878"/>
    <lineage>
        <taxon>Bacteria</taxon>
        <taxon>Bacillati</taxon>
        <taxon>Actinomycetota</taxon>
        <taxon>Actinomycetes</taxon>
        <taxon>Micromonosporales</taxon>
        <taxon>Micromonosporaceae</taxon>
        <taxon>Actinoplanes</taxon>
    </lineage>
</organism>
<proteinExistence type="predicted"/>
<dbReference type="InterPro" id="IPR000182">
    <property type="entry name" value="GNAT_dom"/>
</dbReference>
<evidence type="ECO:0000313" key="2">
    <source>
        <dbReference type="EMBL" id="RAK30369.1"/>
    </source>
</evidence>
<evidence type="ECO:0000313" key="3">
    <source>
        <dbReference type="Proteomes" id="UP000249341"/>
    </source>
</evidence>
<dbReference type="OrthoDB" id="275336at2"/>
<dbReference type="SUPFAM" id="SSF55729">
    <property type="entry name" value="Acyl-CoA N-acyltransferases (Nat)"/>
    <property type="match status" value="1"/>
</dbReference>
<dbReference type="Pfam" id="PF00583">
    <property type="entry name" value="Acetyltransf_1"/>
    <property type="match status" value="1"/>
</dbReference>
<dbReference type="Proteomes" id="UP000249341">
    <property type="component" value="Unassembled WGS sequence"/>
</dbReference>
<comment type="caution">
    <text evidence="2">The sequence shown here is derived from an EMBL/GenBank/DDBJ whole genome shotgun (WGS) entry which is preliminary data.</text>
</comment>
<dbReference type="GO" id="GO:0016747">
    <property type="term" value="F:acyltransferase activity, transferring groups other than amino-acyl groups"/>
    <property type="evidence" value="ECO:0007669"/>
    <property type="project" value="InterPro"/>
</dbReference>
<reference evidence="2 3" key="1">
    <citation type="submission" date="2018-06" db="EMBL/GenBank/DDBJ databases">
        <title>Genomic Encyclopedia of Type Strains, Phase III (KMG-III): the genomes of soil and plant-associated and newly described type strains.</title>
        <authorList>
            <person name="Whitman W."/>
        </authorList>
    </citation>
    <scope>NUCLEOTIDE SEQUENCE [LARGE SCALE GENOMIC DNA]</scope>
    <source>
        <strain evidence="2 3">CGMCC 4.7090</strain>
    </source>
</reference>
<gene>
    <name evidence="2" type="ORF">B0I29_11628</name>
</gene>
<dbReference type="PROSITE" id="PS51186">
    <property type="entry name" value="GNAT"/>
    <property type="match status" value="1"/>
</dbReference>
<dbReference type="CDD" id="cd04301">
    <property type="entry name" value="NAT_SF"/>
    <property type="match status" value="1"/>
</dbReference>
<sequence length="166" mass="18372">MTTTVTYLEMTAPDQLSPAPAVPGLTLEPLSPDSPLSRELPARVGAPFGWSSAGRTPEQWAEIRAQYPDRRHWMLSFEGEPAGIVAYDPHPGDEVEIKTFGLLPEFTGRGLGGYALTLGLWRAWDLVPGVTRVWLHTASSDHPNALPNYRSRGLRPFRTEVLPQTR</sequence>
<feature type="domain" description="N-acetyltransferase" evidence="1">
    <location>
        <begin position="25"/>
        <end position="166"/>
    </location>
</feature>
<keyword evidence="3" id="KW-1185">Reference proteome</keyword>
<name>A0A327Z463_9ACTN</name>
<dbReference type="EMBL" id="QLMJ01000016">
    <property type="protein sequence ID" value="RAK30369.1"/>
    <property type="molecule type" value="Genomic_DNA"/>
</dbReference>
<dbReference type="AlphaFoldDB" id="A0A327Z463"/>
<evidence type="ECO:0000259" key="1">
    <source>
        <dbReference type="PROSITE" id="PS51186"/>
    </source>
</evidence>
<protein>
    <submittedName>
        <fullName evidence="2">Acetyltransferase (GNAT) family protein</fullName>
    </submittedName>
</protein>
<dbReference type="RefSeq" id="WP_111652436.1">
    <property type="nucleotide sequence ID" value="NZ_JACHWI010000010.1"/>
</dbReference>
<dbReference type="Gene3D" id="3.40.630.30">
    <property type="match status" value="1"/>
</dbReference>
<keyword evidence="2" id="KW-0808">Transferase</keyword>
<dbReference type="InterPro" id="IPR016181">
    <property type="entry name" value="Acyl_CoA_acyltransferase"/>
</dbReference>